<evidence type="ECO:0000256" key="3">
    <source>
        <dbReference type="ARBA" id="ARBA00022840"/>
    </source>
</evidence>
<evidence type="ECO:0000256" key="5">
    <source>
        <dbReference type="ARBA" id="ARBA00024227"/>
    </source>
</evidence>
<dbReference type="NCBIfam" id="TIGR00121">
    <property type="entry name" value="birA_ligase"/>
    <property type="match status" value="1"/>
</dbReference>
<organism evidence="7">
    <name type="scientific">uncultured Chloroflexi bacterium HF0500_03M05</name>
    <dbReference type="NCBI Taxonomy" id="710737"/>
    <lineage>
        <taxon>Bacteria</taxon>
        <taxon>Bacillati</taxon>
        <taxon>Chloroflexota</taxon>
        <taxon>environmental samples</taxon>
    </lineage>
</organism>
<dbReference type="Gene3D" id="3.30.930.10">
    <property type="entry name" value="Bira Bifunctional Protein, Domain 2"/>
    <property type="match status" value="1"/>
</dbReference>
<dbReference type="CDD" id="cd16442">
    <property type="entry name" value="BPL"/>
    <property type="match status" value="1"/>
</dbReference>
<dbReference type="GO" id="GO:0004077">
    <property type="term" value="F:biotin--[biotin carboxyl-carrier protein] ligase activity"/>
    <property type="evidence" value="ECO:0007669"/>
    <property type="project" value="UniProtKB-EC"/>
</dbReference>
<dbReference type="SUPFAM" id="SSF50037">
    <property type="entry name" value="C-terminal domain of transcriptional repressors"/>
    <property type="match status" value="1"/>
</dbReference>
<dbReference type="PROSITE" id="PS51733">
    <property type="entry name" value="BPL_LPL_CATALYTIC"/>
    <property type="match status" value="1"/>
</dbReference>
<dbReference type="GO" id="GO:0005524">
    <property type="term" value="F:ATP binding"/>
    <property type="evidence" value="ECO:0007669"/>
    <property type="project" value="UniProtKB-KW"/>
</dbReference>
<sequence length="227" mass="24768">MDEARMLADNGAPEGTVVIAREQTTGRGRFKRSWISPSGRNILFSVVFRPSSAQLNYVNMAATLAVSRAVASLTGLKTSVKWPNDVRINGRKVAGILIETAIEMEKPHFAIVGIGLNVNLVPSEYPEIAAIATSLYVETGRMHDMTGVLLAVLEQLDDLYGEVLQGRSLTDEWSVELETLGRMVRVQWRDQLFDGRAISVDEQGNLLLLNADGSTVTVVAGEVTLQI</sequence>
<dbReference type="InterPro" id="IPR008988">
    <property type="entry name" value="Transcriptional_repressor_C"/>
</dbReference>
<dbReference type="EMBL" id="GU474918">
    <property type="protein sequence ID" value="ADI19350.1"/>
    <property type="molecule type" value="Genomic_DNA"/>
</dbReference>
<dbReference type="InterPro" id="IPR004143">
    <property type="entry name" value="BPL_LPL_catalytic"/>
</dbReference>
<reference evidence="7" key="1">
    <citation type="journal article" date="2011" name="Environ. Microbiol.">
        <title>Time-series analyses of Monterey Bay coastal microbial picoplankton using a 'genome proxy' microarray.</title>
        <authorList>
            <person name="Rich V.I."/>
            <person name="Pham V.D."/>
            <person name="Eppley J."/>
            <person name="Shi Y."/>
            <person name="DeLong E.F."/>
        </authorList>
    </citation>
    <scope>NUCLEOTIDE SEQUENCE</scope>
</reference>
<dbReference type="Pfam" id="PF02237">
    <property type="entry name" value="BPL_C"/>
    <property type="match status" value="1"/>
</dbReference>
<evidence type="ECO:0000256" key="2">
    <source>
        <dbReference type="ARBA" id="ARBA00022741"/>
    </source>
</evidence>
<dbReference type="SUPFAM" id="SSF55681">
    <property type="entry name" value="Class II aaRS and biotin synthetases"/>
    <property type="match status" value="1"/>
</dbReference>
<dbReference type="GO" id="GO:0005737">
    <property type="term" value="C:cytoplasm"/>
    <property type="evidence" value="ECO:0007669"/>
    <property type="project" value="TreeGrafter"/>
</dbReference>
<dbReference type="InterPro" id="IPR003142">
    <property type="entry name" value="BPL_C"/>
</dbReference>
<dbReference type="Gene3D" id="2.30.30.100">
    <property type="match status" value="1"/>
</dbReference>
<dbReference type="AlphaFoldDB" id="E0XY59"/>
<keyword evidence="1 7" id="KW-0436">Ligase</keyword>
<accession>E0XY59</accession>
<keyword evidence="3" id="KW-0067">ATP-binding</keyword>
<dbReference type="EC" id="6.3.4.15" evidence="5"/>
<evidence type="ECO:0000259" key="6">
    <source>
        <dbReference type="PROSITE" id="PS51733"/>
    </source>
</evidence>
<dbReference type="PANTHER" id="PTHR12835">
    <property type="entry name" value="BIOTIN PROTEIN LIGASE"/>
    <property type="match status" value="1"/>
</dbReference>
<evidence type="ECO:0000256" key="1">
    <source>
        <dbReference type="ARBA" id="ARBA00022598"/>
    </source>
</evidence>
<dbReference type="PANTHER" id="PTHR12835:SF5">
    <property type="entry name" value="BIOTIN--PROTEIN LIGASE"/>
    <property type="match status" value="1"/>
</dbReference>
<evidence type="ECO:0000256" key="4">
    <source>
        <dbReference type="ARBA" id="ARBA00023267"/>
    </source>
</evidence>
<feature type="domain" description="BPL/LPL catalytic" evidence="6">
    <location>
        <begin position="1"/>
        <end position="164"/>
    </location>
</feature>
<proteinExistence type="predicted"/>
<keyword evidence="2" id="KW-0547">Nucleotide-binding</keyword>
<dbReference type="Pfam" id="PF03099">
    <property type="entry name" value="BPL_LplA_LipB"/>
    <property type="match status" value="1"/>
</dbReference>
<keyword evidence="4" id="KW-0092">Biotin</keyword>
<name>E0XY59_9CHLR</name>
<protein>
    <recommendedName>
        <fullName evidence="5">biotin--[biotin carboxyl-carrier protein] ligase</fullName>
        <ecNumber evidence="5">6.3.4.15</ecNumber>
    </recommendedName>
</protein>
<dbReference type="InterPro" id="IPR045864">
    <property type="entry name" value="aa-tRNA-synth_II/BPL/LPL"/>
</dbReference>
<evidence type="ECO:0000313" key="7">
    <source>
        <dbReference type="EMBL" id="ADI19350.1"/>
    </source>
</evidence>
<dbReference type="InterPro" id="IPR004408">
    <property type="entry name" value="Biotin_CoA_COase_ligase"/>
</dbReference>